<dbReference type="Proteomes" id="UP000239757">
    <property type="component" value="Unassembled WGS sequence"/>
</dbReference>
<accession>A0A2P5VXP1</accession>
<dbReference type="EMBL" id="KZ670286">
    <property type="protein sequence ID" value="PPR83577.1"/>
    <property type="molecule type" value="Genomic_DNA"/>
</dbReference>
<proteinExistence type="predicted"/>
<reference evidence="1 2" key="1">
    <citation type="submission" date="2015-01" db="EMBL/GenBank/DDBJ databases">
        <title>Genome of allotetraploid Gossypium barbadense reveals genomic plasticity and fiber elongation in cotton evolution.</title>
        <authorList>
            <person name="Chen X."/>
            <person name="Liu X."/>
            <person name="Zhao B."/>
            <person name="Zheng H."/>
            <person name="Hu Y."/>
            <person name="Lu G."/>
            <person name="Yang C."/>
            <person name="Chen J."/>
            <person name="Shan C."/>
            <person name="Zhang L."/>
            <person name="Zhou Y."/>
            <person name="Wang L."/>
            <person name="Guo W."/>
            <person name="Bai Y."/>
            <person name="Ruan J."/>
            <person name="Shangguan X."/>
            <person name="Mao Y."/>
            <person name="Jiang J."/>
            <person name="Zhu Y."/>
            <person name="Lei J."/>
            <person name="Kang H."/>
            <person name="Chen S."/>
            <person name="He X."/>
            <person name="Wang R."/>
            <person name="Wang Y."/>
            <person name="Chen J."/>
            <person name="Wang L."/>
            <person name="Yu S."/>
            <person name="Wang B."/>
            <person name="Wei J."/>
            <person name="Song S."/>
            <person name="Lu X."/>
            <person name="Gao Z."/>
            <person name="Gu W."/>
            <person name="Deng X."/>
            <person name="Ma D."/>
            <person name="Wang S."/>
            <person name="Liang W."/>
            <person name="Fang L."/>
            <person name="Cai C."/>
            <person name="Zhu X."/>
            <person name="Zhou B."/>
            <person name="Zhang Y."/>
            <person name="Chen Z."/>
            <person name="Xu S."/>
            <person name="Zhu R."/>
            <person name="Wang S."/>
            <person name="Zhang T."/>
            <person name="Zhao G."/>
        </authorList>
    </citation>
    <scope>NUCLEOTIDE SEQUENCE [LARGE SCALE GENOMIC DNA]</scope>
    <source>
        <strain evidence="2">cv. Xinhai21</strain>
        <tissue evidence="1">Leaf</tissue>
    </source>
</reference>
<dbReference type="AlphaFoldDB" id="A0A2P5VXP1"/>
<evidence type="ECO:0000313" key="1">
    <source>
        <dbReference type="EMBL" id="PPR83577.1"/>
    </source>
</evidence>
<name>A0A2P5VXP1_GOSBA</name>
<evidence type="ECO:0000313" key="2">
    <source>
        <dbReference type="Proteomes" id="UP000239757"/>
    </source>
</evidence>
<sequence>MLVVRAGDWKRNVRTLDGSPWAYLCFHGPSMVGYSPLYIVSYSLPFCIPALDYDCRLTVESRTHVRVLNQVGTASVPDTKTAAHECAGSFPLMSIAMPESAAH</sequence>
<organism evidence="1 2">
    <name type="scientific">Gossypium barbadense</name>
    <name type="common">Sea Island cotton</name>
    <name type="synonym">Hibiscus barbadensis</name>
    <dbReference type="NCBI Taxonomy" id="3634"/>
    <lineage>
        <taxon>Eukaryota</taxon>
        <taxon>Viridiplantae</taxon>
        <taxon>Streptophyta</taxon>
        <taxon>Embryophyta</taxon>
        <taxon>Tracheophyta</taxon>
        <taxon>Spermatophyta</taxon>
        <taxon>Magnoliopsida</taxon>
        <taxon>eudicotyledons</taxon>
        <taxon>Gunneridae</taxon>
        <taxon>Pentapetalae</taxon>
        <taxon>rosids</taxon>
        <taxon>malvids</taxon>
        <taxon>Malvales</taxon>
        <taxon>Malvaceae</taxon>
        <taxon>Malvoideae</taxon>
        <taxon>Gossypium</taxon>
    </lineage>
</organism>
<gene>
    <name evidence="1" type="ORF">GOBAR_AA37135</name>
</gene>
<protein>
    <submittedName>
        <fullName evidence="1">Uncharacterized protein</fullName>
    </submittedName>
</protein>